<keyword evidence="7 8" id="KW-0472">Membrane</keyword>
<dbReference type="GeneID" id="87958679"/>
<proteinExistence type="inferred from homology"/>
<dbReference type="InterPro" id="IPR008504">
    <property type="entry name" value="Emc6"/>
</dbReference>
<evidence type="ECO:0000256" key="2">
    <source>
        <dbReference type="ARBA" id="ARBA00009436"/>
    </source>
</evidence>
<keyword evidence="10" id="KW-1185">Reference proteome</keyword>
<dbReference type="Proteomes" id="UP001329825">
    <property type="component" value="Chromosome 9"/>
</dbReference>
<keyword evidence="6 8" id="KW-1133">Transmembrane helix</keyword>
<evidence type="ECO:0000256" key="5">
    <source>
        <dbReference type="ARBA" id="ARBA00022824"/>
    </source>
</evidence>
<dbReference type="RefSeq" id="XP_062794300.1">
    <property type="nucleotide sequence ID" value="XM_062938249.1"/>
</dbReference>
<dbReference type="Pfam" id="PF07019">
    <property type="entry name" value="EMC6"/>
    <property type="match status" value="1"/>
</dbReference>
<feature type="transmembrane region" description="Helical" evidence="8">
    <location>
        <begin position="116"/>
        <end position="133"/>
    </location>
</feature>
<comment type="similarity">
    <text evidence="2">Belongs to the EMC6 family.</text>
</comment>
<keyword evidence="4 8" id="KW-0812">Transmembrane</keyword>
<protein>
    <recommendedName>
        <fullName evidence="3">ER membrane protein complex subunit 6</fullName>
    </recommendedName>
</protein>
<dbReference type="PANTHER" id="PTHR20994:SF0">
    <property type="entry name" value="ER MEMBRANE PROTEIN COMPLEX SUBUNIT 6"/>
    <property type="match status" value="1"/>
</dbReference>
<dbReference type="PANTHER" id="PTHR20994">
    <property type="entry name" value="ER MEMBRANE PROTEIN COMPLEX SUBUNIT 6"/>
    <property type="match status" value="1"/>
</dbReference>
<keyword evidence="5" id="KW-0256">Endoplasmic reticulum</keyword>
<dbReference type="InterPro" id="IPR029008">
    <property type="entry name" value="EMC6-like"/>
</dbReference>
<evidence type="ECO:0000256" key="1">
    <source>
        <dbReference type="ARBA" id="ARBA00004477"/>
    </source>
</evidence>
<evidence type="ECO:0000256" key="7">
    <source>
        <dbReference type="ARBA" id="ARBA00023136"/>
    </source>
</evidence>
<evidence type="ECO:0000256" key="3">
    <source>
        <dbReference type="ARBA" id="ARBA00020827"/>
    </source>
</evidence>
<feature type="transmembrane region" description="Helical" evidence="8">
    <location>
        <begin position="31"/>
        <end position="52"/>
    </location>
</feature>
<organism evidence="9 10">
    <name type="scientific">Kwoniella shivajii</name>
    <dbReference type="NCBI Taxonomy" id="564305"/>
    <lineage>
        <taxon>Eukaryota</taxon>
        <taxon>Fungi</taxon>
        <taxon>Dikarya</taxon>
        <taxon>Basidiomycota</taxon>
        <taxon>Agaricomycotina</taxon>
        <taxon>Tremellomycetes</taxon>
        <taxon>Tremellales</taxon>
        <taxon>Cryptococcaceae</taxon>
        <taxon>Kwoniella</taxon>
    </lineage>
</organism>
<gene>
    <name evidence="9" type="ORF">IL334_006549</name>
</gene>
<reference evidence="9 10" key="1">
    <citation type="submission" date="2024-01" db="EMBL/GenBank/DDBJ databases">
        <title>Comparative genomics of Cryptococcus and Kwoniella reveals pathogenesis evolution and contrasting modes of karyotype evolution via chromosome fusion or intercentromeric recombination.</title>
        <authorList>
            <person name="Coelho M.A."/>
            <person name="David-Palma M."/>
            <person name="Shea T."/>
            <person name="Bowers K."/>
            <person name="McGinley-Smith S."/>
            <person name="Mohammad A.W."/>
            <person name="Gnirke A."/>
            <person name="Yurkov A.M."/>
            <person name="Nowrousian M."/>
            <person name="Sun S."/>
            <person name="Cuomo C.A."/>
            <person name="Heitman J."/>
        </authorList>
    </citation>
    <scope>NUCLEOTIDE SEQUENCE [LARGE SCALE GENOMIC DNA]</scope>
    <source>
        <strain evidence="9">CBS 11374</strain>
    </source>
</reference>
<comment type="subcellular location">
    <subcellularLocation>
        <location evidence="1">Endoplasmic reticulum membrane</location>
        <topology evidence="1">Multi-pass membrane protein</topology>
    </subcellularLocation>
</comment>
<accession>A0ABZ1D9B2</accession>
<evidence type="ECO:0000256" key="8">
    <source>
        <dbReference type="SAM" id="Phobius"/>
    </source>
</evidence>
<evidence type="ECO:0000313" key="9">
    <source>
        <dbReference type="EMBL" id="WRT69561.1"/>
    </source>
</evidence>
<sequence>MNPTAPPPTAAHLSPDASPLHPPSVMHNTRVLSSLGTYSACFSGLIAGLLGLTNLSGFSLYIISSIFTASILFLIKCDSNVIRYVPQANLSVASESVGMKALKGYWALTGIGQENLLGFLLFWIGSYALIHVYD</sequence>
<name>A0ABZ1D9B2_9TREE</name>
<evidence type="ECO:0000313" key="10">
    <source>
        <dbReference type="Proteomes" id="UP001329825"/>
    </source>
</evidence>
<evidence type="ECO:0000256" key="6">
    <source>
        <dbReference type="ARBA" id="ARBA00022989"/>
    </source>
</evidence>
<feature type="transmembrane region" description="Helical" evidence="8">
    <location>
        <begin position="58"/>
        <end position="75"/>
    </location>
</feature>
<dbReference type="EMBL" id="CP141889">
    <property type="protein sequence ID" value="WRT69561.1"/>
    <property type="molecule type" value="Genomic_DNA"/>
</dbReference>
<evidence type="ECO:0000256" key="4">
    <source>
        <dbReference type="ARBA" id="ARBA00022692"/>
    </source>
</evidence>